<dbReference type="AlphaFoldDB" id="A0A3R7MMK2"/>
<dbReference type="Pfam" id="PF17789">
    <property type="entry name" value="MG4"/>
    <property type="match status" value="1"/>
</dbReference>
<evidence type="ECO:0000313" key="9">
    <source>
        <dbReference type="Proteomes" id="UP000283509"/>
    </source>
</evidence>
<feature type="signal peptide" evidence="6">
    <location>
        <begin position="1"/>
        <end position="24"/>
    </location>
</feature>
<evidence type="ECO:0000256" key="1">
    <source>
        <dbReference type="ARBA" id="ARBA00022729"/>
    </source>
</evidence>
<dbReference type="InterPro" id="IPR050473">
    <property type="entry name" value="A2M/Complement_sys"/>
</dbReference>
<dbReference type="InterPro" id="IPR002890">
    <property type="entry name" value="MG2"/>
</dbReference>
<dbReference type="InterPro" id="IPR011625">
    <property type="entry name" value="A2M_N_BRD"/>
</dbReference>
<dbReference type="InterPro" id="IPR040839">
    <property type="entry name" value="MG4"/>
</dbReference>
<evidence type="ECO:0000256" key="6">
    <source>
        <dbReference type="SAM" id="SignalP"/>
    </source>
</evidence>
<evidence type="ECO:0000256" key="4">
    <source>
        <dbReference type="ARBA" id="ARBA00063781"/>
    </source>
</evidence>
<evidence type="ECO:0000256" key="5">
    <source>
        <dbReference type="ARBA" id="ARBA00078071"/>
    </source>
</evidence>
<keyword evidence="1 6" id="KW-0732">Signal</keyword>
<dbReference type="PANTHER" id="PTHR11412">
    <property type="entry name" value="MACROGLOBULIN / COMPLEMENT"/>
    <property type="match status" value="1"/>
</dbReference>
<dbReference type="Proteomes" id="UP000283509">
    <property type="component" value="Unassembled WGS sequence"/>
</dbReference>
<gene>
    <name evidence="8" type="ORF">C7M84_007739</name>
</gene>
<dbReference type="InterPro" id="IPR041555">
    <property type="entry name" value="MG3"/>
</dbReference>
<reference evidence="8 9" key="2">
    <citation type="submission" date="2019-01" db="EMBL/GenBank/DDBJ databases">
        <title>The decoding of complex shrimp genome reveals the adaptation for benthos swimmer, frequently molting mechanism and breeding impact on genome.</title>
        <authorList>
            <person name="Sun Y."/>
            <person name="Gao Y."/>
            <person name="Yu Y."/>
        </authorList>
    </citation>
    <scope>NUCLEOTIDE SEQUENCE [LARGE SCALE GENOMIC DNA]</scope>
    <source>
        <tissue evidence="8">Muscle</tissue>
    </source>
</reference>
<dbReference type="GO" id="GO:0004866">
    <property type="term" value="F:endopeptidase inhibitor activity"/>
    <property type="evidence" value="ECO:0007669"/>
    <property type="project" value="InterPro"/>
</dbReference>
<dbReference type="EMBL" id="QCYY01000199">
    <property type="protein sequence ID" value="ROT85734.1"/>
    <property type="molecule type" value="Genomic_DNA"/>
</dbReference>
<accession>A0A3R7MMK2</accession>
<dbReference type="InterPro" id="IPR013783">
    <property type="entry name" value="Ig-like_fold"/>
</dbReference>
<dbReference type="Gene3D" id="2.60.40.1930">
    <property type="match status" value="2"/>
</dbReference>
<evidence type="ECO:0000313" key="8">
    <source>
        <dbReference type="EMBL" id="ROT85734.1"/>
    </source>
</evidence>
<dbReference type="Pfam" id="PF17791">
    <property type="entry name" value="MG3"/>
    <property type="match status" value="1"/>
</dbReference>
<comment type="function">
    <text evidence="3">Binds covalently through a thioester bond to the pathogen surface resulting in pathogen clearance.</text>
</comment>
<protein>
    <recommendedName>
        <fullName evidence="5">TEP1-F</fullName>
    </recommendedName>
</protein>
<evidence type="ECO:0000256" key="2">
    <source>
        <dbReference type="ARBA" id="ARBA00023180"/>
    </source>
</evidence>
<proteinExistence type="predicted"/>
<dbReference type="SMART" id="SM01359">
    <property type="entry name" value="A2M_N_2"/>
    <property type="match status" value="1"/>
</dbReference>
<dbReference type="FunFam" id="2.60.40.1930:FF:000001">
    <property type="entry name" value="CD109 isoform 3"/>
    <property type="match status" value="1"/>
</dbReference>
<dbReference type="Pfam" id="PF07703">
    <property type="entry name" value="A2M_BRD"/>
    <property type="match status" value="1"/>
</dbReference>
<keyword evidence="9" id="KW-1185">Reference proteome</keyword>
<name>A0A3R7MMK2_PENVA</name>
<feature type="domain" description="Alpha-2-macroglobulin bait region" evidence="7">
    <location>
        <begin position="445"/>
        <end position="600"/>
    </location>
</feature>
<keyword evidence="2" id="KW-0325">Glycoprotein</keyword>
<dbReference type="PANTHER" id="PTHR11412:SF171">
    <property type="entry name" value="PREGNANCY ZONE PROTEIN-LIKE PROTEIN"/>
    <property type="match status" value="1"/>
</dbReference>
<evidence type="ECO:0000259" key="7">
    <source>
        <dbReference type="SMART" id="SM01359"/>
    </source>
</evidence>
<dbReference type="STRING" id="6689.A0A3R7MMK2"/>
<dbReference type="OrthoDB" id="6348147at2759"/>
<reference evidence="8 9" key="1">
    <citation type="submission" date="2018-04" db="EMBL/GenBank/DDBJ databases">
        <authorList>
            <person name="Zhang X."/>
            <person name="Yuan J."/>
            <person name="Li F."/>
            <person name="Xiang J."/>
        </authorList>
    </citation>
    <scope>NUCLEOTIDE SEQUENCE [LARGE SCALE GENOMIC DNA]</scope>
    <source>
        <tissue evidence="8">Muscle</tissue>
    </source>
</reference>
<dbReference type="Pfam" id="PF01835">
    <property type="entry name" value="MG2"/>
    <property type="match status" value="1"/>
</dbReference>
<evidence type="ECO:0000256" key="3">
    <source>
        <dbReference type="ARBA" id="ARBA00057615"/>
    </source>
</evidence>
<sequence length="646" mass="71061">MLPKDHSLLLRILGLAVLFNHCYGSHIITTPRKWSTGEAAQVCAFVTGATSGDGENKVTIQVTAESDSTEVLVLSHIVIPQGKKEMCDRLFVPTLHKKGQLMVTGTLGGQTVDYKKPILFATGIRKTFIQTDKYIYKPGQTVQFRILTVTGPFLKILKESYPLIWVETPSSSRIAQWTNVENSVGLIHQTFKLADEPEEGTYKIKVQSAYGSSSTAKEFKVEEYVLPRFEVTVVPPKYILGTDTEFTFTVCAKYTFGQPVKGNVTLVVDNGGWGSSKKKHTVNDKISGCKEIKVLADDIMDSEFYVYRLSLTATVTEDGTGEEFKGEAVAAIQRTALEFSYIGKEEYSKPNLPFTGKVKTVFPDKTPAANEPMTVCISGDCRNISTSAGGILEFVIPKYSSDTVVIKSVNYPRVKDASSMWRSIMYGSEYHHRLKKYYSPSNSSLLIRVPGNRLSCKVSGHDHDIPVLFAAVNQTRATFTVQVVSRGQIQYSSSAEYELSSANLPINEEHLVEPLPPPPEHTVRGVVNIPIKLPHTASPSAKVVVWYTRPDGEVVSDTQIFDIEKCLDNDVNLVWSAARVQPGERATLDLSAAPQSICSLAHCRFPLSGGAELSTATAMGVSSLPIVQTCKLYSTKCPCLPVVMYH</sequence>
<dbReference type="Gene3D" id="2.60.40.10">
    <property type="entry name" value="Immunoglobulins"/>
    <property type="match status" value="1"/>
</dbReference>
<dbReference type="Gene3D" id="2.60.40.1940">
    <property type="match status" value="1"/>
</dbReference>
<comment type="caution">
    <text evidence="8">The sequence shown here is derived from an EMBL/GenBank/DDBJ whole genome shotgun (WGS) entry which is preliminary data.</text>
</comment>
<feature type="chain" id="PRO_5018588086" description="TEP1-F" evidence="6">
    <location>
        <begin position="25"/>
        <end position="646"/>
    </location>
</feature>
<comment type="subunit">
    <text evidence="4">Heterodimer of a TEP1-N chain and an TEP1-C chain non-covalently linked. Forms a complex composed of TEP1-N and TEP1-C heterodimer, LRIM1 and APL1C; the interaction stabilizes TEP1-N and TEP1-C heterodimer, prevents its binding to tissues while circulating in the hemolymph and protects the thioester bond from hydrolysis. Mature TEP1 and to a lesser extent full-length TEP1 interact with SPCLIP1; the interaction is induced by microbial infection.</text>
</comment>
<organism evidence="8 9">
    <name type="scientific">Penaeus vannamei</name>
    <name type="common">Whiteleg shrimp</name>
    <name type="synonym">Litopenaeus vannamei</name>
    <dbReference type="NCBI Taxonomy" id="6689"/>
    <lineage>
        <taxon>Eukaryota</taxon>
        <taxon>Metazoa</taxon>
        <taxon>Ecdysozoa</taxon>
        <taxon>Arthropoda</taxon>
        <taxon>Crustacea</taxon>
        <taxon>Multicrustacea</taxon>
        <taxon>Malacostraca</taxon>
        <taxon>Eumalacostraca</taxon>
        <taxon>Eucarida</taxon>
        <taxon>Decapoda</taxon>
        <taxon>Dendrobranchiata</taxon>
        <taxon>Penaeoidea</taxon>
        <taxon>Penaeidae</taxon>
        <taxon>Penaeus</taxon>
    </lineage>
</organism>